<name>A0A828XZ17_9LEPT</name>
<keyword evidence="2" id="KW-1185">Reference proteome</keyword>
<sequence>MRKTLKRNGRNLIFQQIESKRIRFSKNSSSDFSQTRGK</sequence>
<reference evidence="1" key="1">
    <citation type="submission" date="2012-10" db="EMBL/GenBank/DDBJ databases">
        <authorList>
            <person name="Harkins D.M."/>
            <person name="Durkin A.S."/>
            <person name="Brinkac L.M."/>
            <person name="Selengut J.D."/>
            <person name="Sanka R."/>
            <person name="DePew J."/>
            <person name="Purushe J."/>
            <person name="Picardeau M."/>
            <person name="Werts C."/>
            <person name="Goarant C."/>
            <person name="Vinetz J.M."/>
            <person name="Sutton G.G."/>
            <person name="Nelson W.C."/>
            <person name="Fouts D.E."/>
        </authorList>
    </citation>
    <scope>NUCLEOTIDE SEQUENCE [LARGE SCALE GENOMIC DNA]</scope>
    <source>
        <strain evidence="1">200802841</strain>
    </source>
</reference>
<evidence type="ECO:0000313" key="2">
    <source>
        <dbReference type="Proteomes" id="UP000006339"/>
    </source>
</evidence>
<protein>
    <submittedName>
        <fullName evidence="1">Uncharacterized protein</fullName>
    </submittedName>
</protein>
<evidence type="ECO:0000313" key="1">
    <source>
        <dbReference type="EMBL" id="EKO52894.1"/>
    </source>
</evidence>
<comment type="caution">
    <text evidence="1">The sequence shown here is derived from an EMBL/GenBank/DDBJ whole genome shotgun (WGS) entry which is preliminary data.</text>
</comment>
<proteinExistence type="predicted"/>
<dbReference type="Proteomes" id="UP000006339">
    <property type="component" value="Unassembled WGS sequence"/>
</dbReference>
<accession>A0A828XZ17</accession>
<dbReference type="EMBL" id="AKWH02000016">
    <property type="protein sequence ID" value="EKO52894.1"/>
    <property type="molecule type" value="Genomic_DNA"/>
</dbReference>
<gene>
    <name evidence="1" type="ORF">LEP1GSC131_3420</name>
</gene>
<dbReference type="AlphaFoldDB" id="A0A828XZ17"/>
<organism evidence="1 2">
    <name type="scientific">Leptospira kirschneri str. 200802841</name>
    <dbReference type="NCBI Taxonomy" id="1193047"/>
    <lineage>
        <taxon>Bacteria</taxon>
        <taxon>Pseudomonadati</taxon>
        <taxon>Spirochaetota</taxon>
        <taxon>Spirochaetia</taxon>
        <taxon>Leptospirales</taxon>
        <taxon>Leptospiraceae</taxon>
        <taxon>Leptospira</taxon>
    </lineage>
</organism>